<dbReference type="RefSeq" id="WP_147736479.1">
    <property type="nucleotide sequence ID" value="NZ_CATXRK010000015.1"/>
</dbReference>
<protein>
    <submittedName>
        <fullName evidence="2">Uncharacterized protein</fullName>
    </submittedName>
</protein>
<dbReference type="PROSITE" id="PS51257">
    <property type="entry name" value="PROKAR_LIPOPROTEIN"/>
    <property type="match status" value="1"/>
</dbReference>
<organism evidence="2 3">
    <name type="scientific">Brachyspira aalborgi</name>
    <dbReference type="NCBI Taxonomy" id="29522"/>
    <lineage>
        <taxon>Bacteria</taxon>
        <taxon>Pseudomonadati</taxon>
        <taxon>Spirochaetota</taxon>
        <taxon>Spirochaetia</taxon>
        <taxon>Brachyspirales</taxon>
        <taxon>Brachyspiraceae</taxon>
        <taxon>Brachyspira</taxon>
    </lineage>
</organism>
<dbReference type="AlphaFoldDB" id="A0A5C8E8G8"/>
<dbReference type="Proteomes" id="UP000324707">
    <property type="component" value="Unassembled WGS sequence"/>
</dbReference>
<name>A0A5C8E8G8_9SPIR</name>
<gene>
    <name evidence="2" type="ORF">EPJ69_05300</name>
</gene>
<comment type="caution">
    <text evidence="2">The sequence shown here is derived from an EMBL/GenBank/DDBJ whole genome shotgun (WGS) entry which is preliminary data.</text>
</comment>
<sequence length="329" mass="37815">MKKVIYLSLIAVIMAAAISVISCTSNENPVRLSQSETIIKYETNTVYKTNDTANTTYNVLDYYNIYVPYAGGMNGYFNVSYKDTNRLNKIWFAQIQRKGENDGKVFAIRNRANDRDMNNFQNSHNGREDYYYFADNGDIYYKGGDKTNTTGSILIKRFVGAVIVDYRRVHKRVYQTANWSDDEIYNTGELTIGAIYKMGMSEGQAQARFADESGAPTDGTYEFIAARRKLYTYRDAFVAKSVLFKRYYHNDTFIEVLVLNPYANEGNEHCLGVDAYYAYDSPRGLAPMTDERVYLGERPEHIIPLLNRTTTFTDASRWWSFLALPGHKY</sequence>
<dbReference type="EMBL" id="SAXX01000013">
    <property type="protein sequence ID" value="TXJ33191.1"/>
    <property type="molecule type" value="Genomic_DNA"/>
</dbReference>
<reference evidence="2 3" key="1">
    <citation type="journal article" date="1992" name="Lakartidningen">
        <title>[Penicillin V and not amoxicillin is the first choice preparation in acute otitis].</title>
        <authorList>
            <person name="Kamme C."/>
            <person name="Lundgren K."/>
            <person name="Prellner K."/>
        </authorList>
    </citation>
    <scope>NUCLEOTIDE SEQUENCE [LARGE SCALE GENOMIC DNA]</scope>
    <source>
        <strain evidence="2 3">PC5538III-lc</strain>
    </source>
</reference>
<evidence type="ECO:0000313" key="2">
    <source>
        <dbReference type="EMBL" id="TXJ33191.1"/>
    </source>
</evidence>
<evidence type="ECO:0000313" key="3">
    <source>
        <dbReference type="Proteomes" id="UP000324707"/>
    </source>
</evidence>
<proteinExistence type="predicted"/>
<evidence type="ECO:0000256" key="1">
    <source>
        <dbReference type="SAM" id="SignalP"/>
    </source>
</evidence>
<keyword evidence="1" id="KW-0732">Signal</keyword>
<feature type="signal peptide" evidence="1">
    <location>
        <begin position="1"/>
        <end position="22"/>
    </location>
</feature>
<feature type="chain" id="PRO_5022812680" evidence="1">
    <location>
        <begin position="23"/>
        <end position="329"/>
    </location>
</feature>
<accession>A0A5C8E8G8</accession>